<evidence type="ECO:0000313" key="2">
    <source>
        <dbReference type="Proteomes" id="UP000051836"/>
    </source>
</evidence>
<comment type="caution">
    <text evidence="1">The sequence shown here is derived from an EMBL/GenBank/DDBJ whole genome shotgun (WGS) entry which is preliminary data.</text>
</comment>
<proteinExistence type="predicted"/>
<organism evidence="1 2">
    <name type="scientific">Amazona aestiva</name>
    <name type="common">Blue-fronted Amazon parrot</name>
    <dbReference type="NCBI Taxonomy" id="12930"/>
    <lineage>
        <taxon>Eukaryota</taxon>
        <taxon>Metazoa</taxon>
        <taxon>Chordata</taxon>
        <taxon>Craniata</taxon>
        <taxon>Vertebrata</taxon>
        <taxon>Euteleostomi</taxon>
        <taxon>Archelosauria</taxon>
        <taxon>Archosauria</taxon>
        <taxon>Dinosauria</taxon>
        <taxon>Saurischia</taxon>
        <taxon>Theropoda</taxon>
        <taxon>Coelurosauria</taxon>
        <taxon>Aves</taxon>
        <taxon>Neognathae</taxon>
        <taxon>Neoaves</taxon>
        <taxon>Telluraves</taxon>
        <taxon>Australaves</taxon>
        <taxon>Psittaciformes</taxon>
        <taxon>Psittacidae</taxon>
        <taxon>Amazona</taxon>
    </lineage>
</organism>
<keyword evidence="2" id="KW-1185">Reference proteome</keyword>
<evidence type="ECO:0000313" key="1">
    <source>
        <dbReference type="EMBL" id="KQK82732.1"/>
    </source>
</evidence>
<dbReference type="AlphaFoldDB" id="A0A0Q3Q3F9"/>
<name>A0A0Q3Q3F9_AMAAE</name>
<dbReference type="Proteomes" id="UP000051836">
    <property type="component" value="Unassembled WGS sequence"/>
</dbReference>
<reference evidence="1 2" key="1">
    <citation type="submission" date="2015-10" db="EMBL/GenBank/DDBJ databases">
        <authorList>
            <person name="Gilbert D.G."/>
        </authorList>
    </citation>
    <scope>NUCLEOTIDE SEQUENCE [LARGE SCALE GENOMIC DNA]</scope>
    <source>
        <strain evidence="1">FVVF132</strain>
    </source>
</reference>
<sequence length="203" mass="22591">MWLMILDPLRLGIDRNSKKVDGTLAVDAKLEAGHPFGFSAAGLVFGIFSQADNASEESTFVWDYKNQLHHFSLFSFPTMWLMILDPLRLGIDRNSKKVDGTLAVDAKLEAGHPFGFSAAGLVFGIFSQADNASEESTFVWDYKNQLHHLQSQLYPKALILKSLPAHQGSFIQFQPSALSHLKSFPLSHCQTGFPIRLTLVNQI</sequence>
<accession>A0A0Q3Q3F9</accession>
<dbReference type="EMBL" id="LMAW01001747">
    <property type="protein sequence ID" value="KQK82732.1"/>
    <property type="molecule type" value="Genomic_DNA"/>
</dbReference>
<gene>
    <name evidence="1" type="ORF">AAES_67437</name>
</gene>
<protein>
    <submittedName>
        <fullName evidence="1">Uncharacterized protein</fullName>
    </submittedName>
</protein>